<keyword evidence="4" id="KW-0378">Hydrolase</keyword>
<dbReference type="OrthoDB" id="155976at2759"/>
<dbReference type="Pfam" id="PF02089">
    <property type="entry name" value="Palm_thioest"/>
    <property type="match status" value="1"/>
</dbReference>
<dbReference type="HOGENOM" id="CLU_050129_1_0_1"/>
<dbReference type="PANTHER" id="PTHR11247">
    <property type="entry name" value="PALMITOYL-PROTEIN THIOESTERASE/DOLICHYLDIPHOSPHATASE 1"/>
    <property type="match status" value="1"/>
</dbReference>
<dbReference type="GO" id="GO:0016790">
    <property type="term" value="F:thiolester hydrolase activity"/>
    <property type="evidence" value="ECO:0007669"/>
    <property type="project" value="UniProtKB-ARBA"/>
</dbReference>
<dbReference type="GO" id="GO:0005764">
    <property type="term" value="C:lysosome"/>
    <property type="evidence" value="ECO:0000318"/>
    <property type="project" value="GO_Central"/>
</dbReference>
<reference evidence="10 11" key="1">
    <citation type="journal article" date="2008" name="Nature">
        <title>The Trichoplax genome and the nature of placozoans.</title>
        <authorList>
            <person name="Srivastava M."/>
            <person name="Begovic E."/>
            <person name="Chapman J."/>
            <person name="Putnam N.H."/>
            <person name="Hellsten U."/>
            <person name="Kawashima T."/>
            <person name="Kuo A."/>
            <person name="Mitros T."/>
            <person name="Salamov A."/>
            <person name="Carpenter M.L."/>
            <person name="Signorovitch A.Y."/>
            <person name="Moreno M.A."/>
            <person name="Kamm K."/>
            <person name="Grimwood J."/>
            <person name="Schmutz J."/>
            <person name="Shapiro H."/>
            <person name="Grigoriev I.V."/>
            <person name="Buss L.W."/>
            <person name="Schierwater B."/>
            <person name="Dellaporta S.L."/>
            <person name="Rokhsar D.S."/>
        </authorList>
    </citation>
    <scope>NUCLEOTIDE SEQUENCE [LARGE SCALE GENOMIC DNA]</scope>
    <source>
        <strain evidence="10 11">Grell-BS-1999</strain>
    </source>
</reference>
<gene>
    <name evidence="10" type="ORF">TRIADDRAFT_28251</name>
</gene>
<evidence type="ECO:0000313" key="11">
    <source>
        <dbReference type="Proteomes" id="UP000009022"/>
    </source>
</evidence>
<dbReference type="Proteomes" id="UP000009022">
    <property type="component" value="Unassembled WGS sequence"/>
</dbReference>
<protein>
    <recommendedName>
        <fullName evidence="7">palmitoyl-CoA hydrolase</fullName>
        <ecNumber evidence="7">3.1.2.2</ecNumber>
    </recommendedName>
</protein>
<dbReference type="InParanoid" id="B3S2U2"/>
<evidence type="ECO:0000256" key="9">
    <source>
        <dbReference type="ARBA" id="ARBA00093353"/>
    </source>
</evidence>
<comment type="similarity">
    <text evidence="2">Belongs to the palmitoyl-protein thioesterase family.</text>
</comment>
<dbReference type="RefSeq" id="XP_002114714.1">
    <property type="nucleotide sequence ID" value="XM_002114678.1"/>
</dbReference>
<dbReference type="SUPFAM" id="SSF53474">
    <property type="entry name" value="alpha/beta-Hydrolases"/>
    <property type="match status" value="1"/>
</dbReference>
<dbReference type="PANTHER" id="PTHR11247:SF27">
    <property type="entry name" value="LYSOSOMAL THIOESTERASE PPT2"/>
    <property type="match status" value="1"/>
</dbReference>
<dbReference type="EC" id="3.1.2.2" evidence="7"/>
<name>B3S2U2_TRIAD</name>
<keyword evidence="11" id="KW-1185">Reference proteome</keyword>
<dbReference type="FunCoup" id="B3S2U2">
    <property type="interactions" value="875"/>
</dbReference>
<comment type="subcellular location">
    <subcellularLocation>
        <location evidence="1">Lysosome</location>
    </subcellularLocation>
</comment>
<dbReference type="PhylomeDB" id="B3S2U2"/>
<comment type="function">
    <text evidence="9">Catalyzes the cleavage of thioester bonds from S-palmitoyl-CoA or S-palmitoyl-N-acetylcysteamine (unbranched structures) but does not have activity against palmitoylcysteine or palmitoylated proteins, branched structures or bulky head groups. Conversely, hydrolyzes both long and short chain fatty acyl-CoA substrate.</text>
</comment>
<evidence type="ECO:0000256" key="2">
    <source>
        <dbReference type="ARBA" id="ARBA00010758"/>
    </source>
</evidence>
<proteinExistence type="inferred from homology"/>
<evidence type="ECO:0000256" key="8">
    <source>
        <dbReference type="ARBA" id="ARBA00093223"/>
    </source>
</evidence>
<evidence type="ECO:0000256" key="1">
    <source>
        <dbReference type="ARBA" id="ARBA00004371"/>
    </source>
</evidence>
<comment type="catalytic activity">
    <reaction evidence="8">
        <text>S-hexadecanoyl-N-acetylcysteamine + H2O = N-acetylcysteamine + hexadecanoate + H(+)</text>
        <dbReference type="Rhea" id="RHEA:84099"/>
        <dbReference type="ChEBI" id="CHEBI:7896"/>
        <dbReference type="ChEBI" id="CHEBI:15377"/>
        <dbReference type="ChEBI" id="CHEBI:15378"/>
        <dbReference type="ChEBI" id="CHEBI:74410"/>
        <dbReference type="ChEBI" id="CHEBI:233601"/>
    </reaction>
</comment>
<dbReference type="Gene3D" id="3.40.50.1820">
    <property type="entry name" value="alpha/beta hydrolase"/>
    <property type="match status" value="1"/>
</dbReference>
<dbReference type="FunFam" id="3.40.50.1820:FF:000037">
    <property type="entry name" value="Lysosomal thioesterase PPT2 homolog"/>
    <property type="match status" value="1"/>
</dbReference>
<accession>B3S2U2</accession>
<sequence>MASIASSYPRDDVVAHIEGTRPLVIIHGLFEYSSSLSSLKHMITKAFPKIQIYIPDLFPGYFSVWTPLWKQVESFNEYLKPIFANTTKNGINLLCFSQGGIICRGILQTASNHTVRNFISLSGPLMGQFGGKNFKIIVTWVVNLSTSDTKKSIFYSIYGQKLISIANFWNDPHHQKLYLKYVTYLTALNNQTCHSSSQVFKSNFLKVKKVILIGGPDDGVITPWQSSQFGFYDKHLKIIYIKDFIGLRSIDKRNDLHLFTIGGVKHKNWHTNATVFNCCIRPFLK</sequence>
<dbReference type="STRING" id="10228.B3S2U2"/>
<evidence type="ECO:0000256" key="7">
    <source>
        <dbReference type="ARBA" id="ARBA00038848"/>
    </source>
</evidence>
<keyword evidence="5" id="KW-0325">Glycoprotein</keyword>
<dbReference type="EMBL" id="DS985248">
    <property type="protein sequence ID" value="EDV22848.1"/>
    <property type="molecule type" value="Genomic_DNA"/>
</dbReference>
<evidence type="ECO:0000256" key="6">
    <source>
        <dbReference type="ARBA" id="ARBA00023228"/>
    </source>
</evidence>
<organism evidence="10 11">
    <name type="scientific">Trichoplax adhaerens</name>
    <name type="common">Trichoplax reptans</name>
    <dbReference type="NCBI Taxonomy" id="10228"/>
    <lineage>
        <taxon>Eukaryota</taxon>
        <taxon>Metazoa</taxon>
        <taxon>Placozoa</taxon>
        <taxon>Uniplacotomia</taxon>
        <taxon>Trichoplacea</taxon>
        <taxon>Trichoplacidae</taxon>
        <taxon>Trichoplax</taxon>
    </lineage>
</organism>
<evidence type="ECO:0000256" key="3">
    <source>
        <dbReference type="ARBA" id="ARBA00022729"/>
    </source>
</evidence>
<dbReference type="GO" id="GO:0098599">
    <property type="term" value="F:palmitoyl hydrolase activity"/>
    <property type="evidence" value="ECO:0000318"/>
    <property type="project" value="GO_Central"/>
</dbReference>
<keyword evidence="3" id="KW-0732">Signal</keyword>
<dbReference type="InterPro" id="IPR029058">
    <property type="entry name" value="AB_hydrolase_fold"/>
</dbReference>
<keyword evidence="6" id="KW-0458">Lysosome</keyword>
<dbReference type="GeneID" id="6755760"/>
<dbReference type="eggNOG" id="KOG2541">
    <property type="taxonomic scope" value="Eukaryota"/>
</dbReference>
<dbReference type="CTD" id="6755760"/>
<evidence type="ECO:0000313" key="10">
    <source>
        <dbReference type="EMBL" id="EDV22848.1"/>
    </source>
</evidence>
<evidence type="ECO:0000256" key="4">
    <source>
        <dbReference type="ARBA" id="ARBA00022801"/>
    </source>
</evidence>
<dbReference type="AlphaFoldDB" id="B3S2U2"/>
<dbReference type="KEGG" id="tad:TRIADDRAFT_28251"/>
<dbReference type="GO" id="GO:0005576">
    <property type="term" value="C:extracellular region"/>
    <property type="evidence" value="ECO:0000318"/>
    <property type="project" value="GO_Central"/>
</dbReference>
<evidence type="ECO:0000256" key="5">
    <source>
        <dbReference type="ARBA" id="ARBA00023180"/>
    </source>
</evidence>
<dbReference type="OMA" id="AWHTRRD"/>